<evidence type="ECO:0000313" key="2">
    <source>
        <dbReference type="Proteomes" id="UP000037660"/>
    </source>
</evidence>
<proteinExistence type="predicted"/>
<dbReference type="EMBL" id="BBYR01000009">
    <property type="protein sequence ID" value="GAP34696.1"/>
    <property type="molecule type" value="Genomic_DNA"/>
</dbReference>
<reference evidence="1 2" key="2">
    <citation type="journal article" date="2016" name="Science">
        <title>A bacterium that degrades and assimilates poly(ethylene terephthalate).</title>
        <authorList>
            <person name="Yoshida S."/>
            <person name="Hiraga K."/>
            <person name="Takehana T."/>
            <person name="Taniguchi I."/>
            <person name="Yamaji H."/>
            <person name="Maeda Y."/>
            <person name="Toyohara K."/>
            <person name="Miyamoto K."/>
            <person name="Kimura Y."/>
            <person name="Oda K."/>
        </authorList>
    </citation>
    <scope>NUCLEOTIDE SEQUENCE [LARGE SCALE GENOMIC DNA]</scope>
    <source>
        <strain evidence="2">NBRC 110686 / TISTR 2288 / 201-F6</strain>
    </source>
</reference>
<gene>
    <name evidence="1" type="ORF">ISF6_5404</name>
</gene>
<dbReference type="AlphaFoldDB" id="A0A0K8NWE8"/>
<sequence>MAHFSSGRASVSYSEISGCCSAAEDFTPENSLPYHGNLFVSPCFS</sequence>
<name>A0A0K8NWE8_PISS1</name>
<dbReference type="STRING" id="1547922.ISF6_5404"/>
<comment type="caution">
    <text evidence="1">The sequence shown here is derived from an EMBL/GenBank/DDBJ whole genome shotgun (WGS) entry which is preliminary data.</text>
</comment>
<accession>A0A0K8NWE8</accession>
<organism evidence="1 2">
    <name type="scientific">Piscinibacter sakaiensis</name>
    <name type="common">Ideonella sakaiensis</name>
    <dbReference type="NCBI Taxonomy" id="1547922"/>
    <lineage>
        <taxon>Bacteria</taxon>
        <taxon>Pseudomonadati</taxon>
        <taxon>Pseudomonadota</taxon>
        <taxon>Betaproteobacteria</taxon>
        <taxon>Burkholderiales</taxon>
        <taxon>Sphaerotilaceae</taxon>
        <taxon>Piscinibacter</taxon>
    </lineage>
</organism>
<reference evidence="2" key="1">
    <citation type="submission" date="2015-07" db="EMBL/GenBank/DDBJ databases">
        <title>Discovery of a poly(ethylene terephthalate assimilation.</title>
        <authorList>
            <person name="Yoshida S."/>
            <person name="Hiraga K."/>
            <person name="Takehana T."/>
            <person name="Taniguchi I."/>
            <person name="Yamaji H."/>
            <person name="Maeda Y."/>
            <person name="Toyohara K."/>
            <person name="Miyamoto K."/>
            <person name="Kimura Y."/>
            <person name="Oda K."/>
        </authorList>
    </citation>
    <scope>NUCLEOTIDE SEQUENCE [LARGE SCALE GENOMIC DNA]</scope>
    <source>
        <strain evidence="2">NBRC 110686 / TISTR 2288 / 201-F6</strain>
    </source>
</reference>
<protein>
    <submittedName>
        <fullName evidence="1">Uncharacterized protein</fullName>
    </submittedName>
</protein>
<keyword evidence="2" id="KW-1185">Reference proteome</keyword>
<dbReference type="Proteomes" id="UP000037660">
    <property type="component" value="Unassembled WGS sequence"/>
</dbReference>
<evidence type="ECO:0000313" key="1">
    <source>
        <dbReference type="EMBL" id="GAP34696.1"/>
    </source>
</evidence>